<dbReference type="GO" id="GO:0051536">
    <property type="term" value="F:iron-sulfur cluster binding"/>
    <property type="evidence" value="ECO:0007669"/>
    <property type="project" value="UniProtKB-KW"/>
</dbReference>
<evidence type="ECO:0000259" key="6">
    <source>
        <dbReference type="Pfam" id="PF09989"/>
    </source>
</evidence>
<comment type="cofactor">
    <cofactor evidence="1">
        <name>[4Fe-4S] cluster</name>
        <dbReference type="ChEBI" id="CHEBI:49883"/>
    </cofactor>
</comment>
<dbReference type="RefSeq" id="WP_125138020.1">
    <property type="nucleotide sequence ID" value="NZ_LR130778.1"/>
</dbReference>
<accession>A0A3P7P5Y9</accession>
<dbReference type="InterPro" id="IPR018709">
    <property type="entry name" value="CoA_activase_DUF2229"/>
</dbReference>
<evidence type="ECO:0000256" key="2">
    <source>
        <dbReference type="ARBA" id="ARBA00022723"/>
    </source>
</evidence>
<gene>
    <name evidence="7" type="ORF">PATL70BA_3045</name>
</gene>
<dbReference type="Pfam" id="PF01869">
    <property type="entry name" value="BcrAD_BadFG"/>
    <property type="match status" value="2"/>
</dbReference>
<keyword evidence="8" id="KW-1185">Reference proteome</keyword>
<dbReference type="EMBL" id="LR130778">
    <property type="protein sequence ID" value="VDN48960.1"/>
    <property type="molecule type" value="Genomic_DNA"/>
</dbReference>
<dbReference type="NCBIfam" id="TIGR00241">
    <property type="entry name" value="CoA_E_activ"/>
    <property type="match status" value="1"/>
</dbReference>
<dbReference type="InterPro" id="IPR008275">
    <property type="entry name" value="CoA_E_activase_dom"/>
</dbReference>
<dbReference type="CDD" id="cd24035">
    <property type="entry name" value="ASKHA_NBD_O66634-like_rpt2"/>
    <property type="match status" value="1"/>
</dbReference>
<dbReference type="Gene3D" id="3.30.420.40">
    <property type="match status" value="4"/>
</dbReference>
<feature type="domain" description="DUF2229" evidence="6">
    <location>
        <begin position="672"/>
        <end position="891"/>
    </location>
</feature>
<dbReference type="InterPro" id="IPR002731">
    <property type="entry name" value="ATPase_BadF"/>
</dbReference>
<dbReference type="GO" id="GO:0046872">
    <property type="term" value="F:metal ion binding"/>
    <property type="evidence" value="ECO:0007669"/>
    <property type="project" value="UniProtKB-KW"/>
</dbReference>
<organism evidence="7 8">
    <name type="scientific">Petrocella atlantisensis</name>
    <dbReference type="NCBI Taxonomy" id="2173034"/>
    <lineage>
        <taxon>Bacteria</taxon>
        <taxon>Bacillati</taxon>
        <taxon>Bacillota</taxon>
        <taxon>Clostridia</taxon>
        <taxon>Lachnospirales</taxon>
        <taxon>Vallitaleaceae</taxon>
        <taxon>Petrocella</taxon>
    </lineage>
</organism>
<keyword evidence="4" id="KW-0411">Iron-sulfur</keyword>
<dbReference type="Pfam" id="PF09989">
    <property type="entry name" value="DUF2229"/>
    <property type="match status" value="1"/>
</dbReference>
<reference evidence="7 8" key="1">
    <citation type="submission" date="2018-09" db="EMBL/GenBank/DDBJ databases">
        <authorList>
            <person name="Postec A."/>
        </authorList>
    </citation>
    <scope>NUCLEOTIDE SEQUENCE [LARGE SCALE GENOMIC DNA]</scope>
    <source>
        <strain evidence="7">70B-A</strain>
    </source>
</reference>
<dbReference type="Proteomes" id="UP000279029">
    <property type="component" value="Chromosome"/>
</dbReference>
<dbReference type="InterPro" id="IPR043129">
    <property type="entry name" value="ATPase_NBD"/>
</dbReference>
<dbReference type="PANTHER" id="PTHR32329">
    <property type="entry name" value="BIFUNCTIONAL PROTEIN [INCLUDES 2-HYDROXYACYL-COA DEHYDRATASE (N-TER) AND ITS ACTIVATOR DOMAIN (C_TERM)-RELATED"/>
    <property type="match status" value="1"/>
</dbReference>
<dbReference type="OrthoDB" id="9802715at2"/>
<feature type="domain" description="ATPase BadF/BadG/BcrA/BcrD type" evidence="5">
    <location>
        <begin position="7"/>
        <end position="258"/>
    </location>
</feature>
<evidence type="ECO:0000256" key="4">
    <source>
        <dbReference type="ARBA" id="ARBA00023014"/>
    </source>
</evidence>
<dbReference type="CDD" id="cd24034">
    <property type="entry name" value="ASKHA_NBD_O66634-like_rpt1"/>
    <property type="match status" value="1"/>
</dbReference>
<dbReference type="KEGG" id="cbar:PATL70BA_3045"/>
<name>A0A3P7P5Y9_9FIRM</name>
<keyword evidence="2" id="KW-0479">Metal-binding</keyword>
<feature type="domain" description="ATPase BadF/BadG/BcrA/BcrD type" evidence="5">
    <location>
        <begin position="323"/>
        <end position="577"/>
    </location>
</feature>
<dbReference type="PANTHER" id="PTHR32329:SF4">
    <property type="entry name" value="ACTIVATOR OF 2-HYDROXYACYL-COA DEHYDRATASE"/>
    <property type="match status" value="1"/>
</dbReference>
<dbReference type="SUPFAM" id="SSF53067">
    <property type="entry name" value="Actin-like ATPase domain"/>
    <property type="match status" value="2"/>
</dbReference>
<proteinExistence type="predicted"/>
<dbReference type="InterPro" id="IPR051805">
    <property type="entry name" value="Dehydratase_Activator_Redct"/>
</dbReference>
<evidence type="ECO:0000313" key="7">
    <source>
        <dbReference type="EMBL" id="VDN48960.1"/>
    </source>
</evidence>
<protein>
    <submittedName>
        <fullName evidence="7">2-hydroxyglutaryl-CoA dehydratase</fullName>
    </submittedName>
</protein>
<keyword evidence="3" id="KW-0408">Iron</keyword>
<evidence type="ECO:0000256" key="3">
    <source>
        <dbReference type="ARBA" id="ARBA00023004"/>
    </source>
</evidence>
<evidence type="ECO:0000259" key="5">
    <source>
        <dbReference type="Pfam" id="PF01869"/>
    </source>
</evidence>
<evidence type="ECO:0000256" key="1">
    <source>
        <dbReference type="ARBA" id="ARBA00001966"/>
    </source>
</evidence>
<sequence length="1428" mass="158468">MEKHLKIGLDIGSTTVKMVVLSSQGVMLYSKYKRHLSDIKSTVLSMMGRAYEHYPEAMISILTTGSGGLSVSKWLDVGFIQEVVACAKTVEHLIPKTDVAIELGGEDAKITYFESGSIDQRMNGTCAGGTGAFIDQMASLLQTDAMGLNELAKSYKVIHPIAARCGVFAKTDIQPLINEGAAKEDIAASIFQAVVNQTISGLACGKPIRGHVAFLGGPLYFLSELRNRFVDTLKLTKEQTIIPDHSQLFVATGAAMAAATETPLRFEELYFRVKHLKASGINEVARLQKLFESEEDFDNFNKRHQQDKAVKGNLETYIGDCYLGIDAGSTTTKLVLIDNQGQLLYDYYGSNQGKPLALCREILMEIYEKMPKGTKIKSSCVTGYGEGLIKEALHMDIGEIETMAHFKAAEFFLPGVEFILDIGGQDMKCLRIRDGVIDDILLNEACSSGCGSFLETFAQSLEMNIQDFAKAALISEAPVDLGSRCTVFMNSRVKQAQKEGATVGEISAGLSYSVIKNALQKVIKIRDPKQIGDKVIVQGGTFYNDAVLRAFEMISGKEVVRPDIAGIMGAFGAALIAKERSVGLSESTILKKEALELFEAHNEMSRCELCSNRCMLTINHFSDGRQFVSGNRCERGAGMTIKNVDIPDLFTYKYKRIFDYKPLSLEEAPRGTVGIPRVLNMYENYPYWHTFFTHLGYRVVLSPRSNKALYEAGIETIPSESACYPAKIVHGHIMKLIEKKVDFIFYPSVPFEVKEIEGADNNFNCPIVTSYPETIKHNTDAIVNKEVELMSPFLPMEESERLAVRLYEEFEIKGHLEAEVLEAARLAWQEKEKARADIQREGERVIRWLEDNSKIGIVIGGRPYHVDPEINHGLTNIITGLGMAVLTEDAICHLSEVKRPLRVLDQWAYHSRLYAAAEVVGKHKQLEMVQLTSFGCGVDAVTADQVQEILARNGKIFTLIKIDEGSNLGAIRIRMRSLKAALEERLKQKKSLHKEENETIRVPFTKAHKAKHTIIAPQMSPIHFDFYEVGFRALGYNVVVLPMVDHKAIDVGLTYVNNDACYPSILVIGQIMEALKSGDFDLDKVSVLMSQTGGGCRASNYIGFIRKALRDAGMSHIPVVSINASGLEGNPGFKIGPSLIHKALMATVFGDLFMRVLYATRPYEAEVGSANALYEKWRQKAMTTIKNGNVITFRKQCIEIVEAFDQLPRKDIIKPKVGIVGEILVKYHPTGNNQLAQVLEDEGVQVVLPDLMDFYLYNAYNYKFRYEKLNGTKKGWQGANVAIKIMSWYRQAAGKALDASKYFHAPSSIEEKGKLAKQLISLGNQTGEGWFLTGEMVELVKDGVENVVCVQPFGCLPNHVVGKSMIKPIKKMYPMANIAAIDYDPGASEVNQLNRVKLMLSVAFSNLEKKTVLLNETKDVASTDEKYA</sequence>
<evidence type="ECO:0000313" key="8">
    <source>
        <dbReference type="Proteomes" id="UP000279029"/>
    </source>
</evidence>